<dbReference type="AlphaFoldDB" id="A0A246KIU3"/>
<dbReference type="EMBL" id="CP035093">
    <property type="protein sequence ID" value="QAT15186.1"/>
    <property type="molecule type" value="Genomic_DNA"/>
</dbReference>
<dbReference type="Pfam" id="PF05284">
    <property type="entry name" value="DUF736"/>
    <property type="match status" value="1"/>
</dbReference>
<dbReference type="RefSeq" id="WP_003165138.1">
    <property type="nucleotide sequence ID" value="NZ_BJNC01000009.1"/>
</dbReference>
<dbReference type="Proteomes" id="UP000250358">
    <property type="component" value="Unassembled WGS sequence"/>
</dbReference>
<reference evidence="1 5" key="2">
    <citation type="submission" date="2019-01" db="EMBL/GenBank/DDBJ databases">
        <title>Brevundimonas diminuta Genome sequencing and assembly.</title>
        <authorList>
            <person name="Chen H."/>
        </authorList>
    </citation>
    <scope>NUCLEOTIDE SEQUENCE [LARGE SCALE GENOMIC DNA]</scope>
    <source>
        <strain evidence="1">ATCC</strain>
        <strain evidence="5">ATCC(B) 19146</strain>
    </source>
</reference>
<keyword evidence="6" id="KW-1185">Reference proteome</keyword>
<evidence type="ECO:0000313" key="3">
    <source>
        <dbReference type="EMBL" id="SPU46244.1"/>
    </source>
</evidence>
<reference evidence="3 4" key="1">
    <citation type="submission" date="2018-06" db="EMBL/GenBank/DDBJ databases">
        <authorList>
            <consortium name="Pathogen Informatics"/>
            <person name="Doyle S."/>
        </authorList>
    </citation>
    <scope>NUCLEOTIDE SEQUENCE [LARGE SCALE GENOMIC DNA]</scope>
    <source>
        <strain evidence="3 4">NCTC11165</strain>
    </source>
</reference>
<dbReference type="InterPro" id="IPR007948">
    <property type="entry name" value="DUF736"/>
</dbReference>
<dbReference type="GeneID" id="56576834"/>
<organism evidence="3 4">
    <name type="scientific">Brevundimonas diminuta</name>
    <name type="common">Pseudomonas diminuta</name>
    <dbReference type="NCBI Taxonomy" id="293"/>
    <lineage>
        <taxon>Bacteria</taxon>
        <taxon>Pseudomonadati</taxon>
        <taxon>Pseudomonadota</taxon>
        <taxon>Alphaproteobacteria</taxon>
        <taxon>Caulobacterales</taxon>
        <taxon>Caulobacteraceae</taxon>
        <taxon>Brevundimonas</taxon>
    </lineage>
</organism>
<sequence>MGVIGKFKPTKQGGWEGRIETLLIDRKIRFVPNDDRRNDNSPDYVVMLGWSRVGEAWKATSRGENPRDYLRVRLNDPWSEPKRATLFPAPDGATAELAWSRQHRMRDWGDEP</sequence>
<evidence type="ECO:0000313" key="2">
    <source>
        <dbReference type="EMBL" id="QQB87431.1"/>
    </source>
</evidence>
<gene>
    <name evidence="1" type="ORF">EQG53_12970</name>
    <name evidence="2" type="ORF">I6H83_09490</name>
    <name evidence="3" type="ORF">NCTC11165_02572</name>
</gene>
<dbReference type="KEGG" id="bdm:EQG53_12970"/>
<dbReference type="Proteomes" id="UP000596117">
    <property type="component" value="Chromosome"/>
</dbReference>
<evidence type="ECO:0000313" key="4">
    <source>
        <dbReference type="Proteomes" id="UP000250358"/>
    </source>
</evidence>
<accession>A0A246KIU3</accession>
<evidence type="ECO:0000313" key="1">
    <source>
        <dbReference type="EMBL" id="QAT15186.1"/>
    </source>
</evidence>
<evidence type="ECO:0000313" key="5">
    <source>
        <dbReference type="Proteomes" id="UP000287388"/>
    </source>
</evidence>
<reference evidence="2 6" key="3">
    <citation type="submission" date="2020-12" db="EMBL/GenBank/DDBJ databases">
        <title>FDA dAtabase for Regulatory Grade micrObial Sequences (FDA-ARGOS): Supporting development and validation of Infectious Disease Dx tests.</title>
        <authorList>
            <person name="Kerrigan L."/>
            <person name="Long C."/>
            <person name="Tallon L."/>
            <person name="Sadzewicz L."/>
            <person name="Zhao X."/>
            <person name="Boylan J."/>
            <person name="Ott S."/>
            <person name="Bowen H."/>
            <person name="Vavikolanu K."/>
            <person name="Mehta A."/>
            <person name="Aluvathingal J."/>
            <person name="Nadendla S."/>
            <person name="Yan Y."/>
            <person name="Sichtig H."/>
        </authorList>
    </citation>
    <scope>NUCLEOTIDE SEQUENCE [LARGE SCALE GENOMIC DNA]</scope>
    <source>
        <strain evidence="2 6">FDAARGOS_1026</strain>
    </source>
</reference>
<dbReference type="EMBL" id="CP066026">
    <property type="protein sequence ID" value="QQB87431.1"/>
    <property type="molecule type" value="Genomic_DNA"/>
</dbReference>
<dbReference type="Proteomes" id="UP000287388">
    <property type="component" value="Chromosome"/>
</dbReference>
<evidence type="ECO:0000313" key="6">
    <source>
        <dbReference type="Proteomes" id="UP000596117"/>
    </source>
</evidence>
<protein>
    <submittedName>
        <fullName evidence="1">DUF736 family protein</fullName>
    </submittedName>
    <submittedName>
        <fullName evidence="3">Uncharacterized conserved protein</fullName>
    </submittedName>
</protein>
<proteinExistence type="predicted"/>
<name>A0A246KIU3_BREDI</name>
<dbReference type="EMBL" id="UAQM01000030">
    <property type="protein sequence ID" value="SPU46244.1"/>
    <property type="molecule type" value="Genomic_DNA"/>
</dbReference>